<dbReference type="OrthoDB" id="9770643at2"/>
<accession>A0A2R3Q811</accession>
<feature type="chain" id="PRO_5015325196" description="DUF3108 domain-containing protein" evidence="1">
    <location>
        <begin position="19"/>
        <end position="235"/>
    </location>
</feature>
<dbReference type="Gene3D" id="2.40.360.20">
    <property type="match status" value="1"/>
</dbReference>
<evidence type="ECO:0008006" key="4">
    <source>
        <dbReference type="Google" id="ProtNLM"/>
    </source>
</evidence>
<keyword evidence="3" id="KW-1185">Reference proteome</keyword>
<dbReference type="EMBL" id="CP027667">
    <property type="protein sequence ID" value="AVO47910.1"/>
    <property type="molecule type" value="Genomic_DNA"/>
</dbReference>
<dbReference type="AlphaFoldDB" id="A0A2R3Q811"/>
<gene>
    <name evidence="2" type="ORF">C6568_00540</name>
</gene>
<evidence type="ECO:0000313" key="2">
    <source>
        <dbReference type="EMBL" id="AVO47910.1"/>
    </source>
</evidence>
<dbReference type="PROSITE" id="PS51257">
    <property type="entry name" value="PROKAR_LIPOPROTEIN"/>
    <property type="match status" value="1"/>
</dbReference>
<sequence>MRPLPLCAPALIGALALAACNAPQDEQSHFPLHVGARWTYALQTDMARPPVDATLALSVVRKETLEGEPVTVRRSESGVEYYIREDASGIARIASRTDLEERPQRDETPIRILPAQLQPGVEWTGTVAPVLLQRELEFPHELKYEYRASMVYRIAAIDEVLEVPAGRLHPCVRVEGRGSFKIYKDGLTGVADQSIASTEWYCKGVGLARFDRDEPADSRMLKGGKVSYVLTDYVR</sequence>
<proteinExistence type="predicted"/>
<evidence type="ECO:0000313" key="3">
    <source>
        <dbReference type="Proteomes" id="UP000237925"/>
    </source>
</evidence>
<protein>
    <recommendedName>
        <fullName evidence="4">DUF3108 domain-containing protein</fullName>
    </recommendedName>
</protein>
<feature type="signal peptide" evidence="1">
    <location>
        <begin position="1"/>
        <end position="18"/>
    </location>
</feature>
<name>A0A2R3Q811_9BURK</name>
<evidence type="ECO:0000256" key="1">
    <source>
        <dbReference type="SAM" id="SignalP"/>
    </source>
</evidence>
<organism evidence="2 3">
    <name type="scientific">Melaminivora suipulveris</name>
    <dbReference type="NCBI Taxonomy" id="2109913"/>
    <lineage>
        <taxon>Bacteria</taxon>
        <taxon>Pseudomonadati</taxon>
        <taxon>Pseudomonadota</taxon>
        <taxon>Betaproteobacteria</taxon>
        <taxon>Burkholderiales</taxon>
        <taxon>Comamonadaceae</taxon>
        <taxon>Melaminivora</taxon>
    </lineage>
</organism>
<dbReference type="RefSeq" id="WP_106682393.1">
    <property type="nucleotide sequence ID" value="NZ_CP027667.1"/>
</dbReference>
<reference evidence="2 3" key="1">
    <citation type="submission" date="2018-03" db="EMBL/GenBank/DDBJ databases">
        <title>Genome sequencing of Melaminivora sp.</title>
        <authorList>
            <person name="Kim S.-J."/>
            <person name="Heo J."/>
            <person name="Ahn J.-H."/>
            <person name="Kwon S.-W."/>
        </authorList>
    </citation>
    <scope>NUCLEOTIDE SEQUENCE [LARGE SCALE GENOMIC DNA]</scope>
    <source>
        <strain evidence="2 3">SC2-9</strain>
    </source>
</reference>
<keyword evidence="1" id="KW-0732">Signal</keyword>
<dbReference type="KEGG" id="mela:C6568_00540"/>
<dbReference type="Proteomes" id="UP000237925">
    <property type="component" value="Chromosome"/>
</dbReference>